<feature type="transmembrane region" description="Helical" evidence="1">
    <location>
        <begin position="66"/>
        <end position="86"/>
    </location>
</feature>
<dbReference type="STRING" id="657014.SAMN04488092_11461"/>
<keyword evidence="1" id="KW-0812">Transmembrane</keyword>
<dbReference type="NCBIfam" id="NF033773">
    <property type="entry name" value="tellur_TrgA"/>
    <property type="match status" value="1"/>
</dbReference>
<dbReference type="EMBL" id="FOEP01000014">
    <property type="protein sequence ID" value="SEQ83366.1"/>
    <property type="molecule type" value="Genomic_DNA"/>
</dbReference>
<name>A0A1H9J970_9RHOB</name>
<gene>
    <name evidence="2" type="ORF">SAMN04488092_11461</name>
</gene>
<accession>A0A1H9J970</accession>
<keyword evidence="1" id="KW-0472">Membrane</keyword>
<evidence type="ECO:0000256" key="1">
    <source>
        <dbReference type="SAM" id="Phobius"/>
    </source>
</evidence>
<feature type="transmembrane region" description="Helical" evidence="1">
    <location>
        <begin position="123"/>
        <end position="141"/>
    </location>
</feature>
<organism evidence="2 3">
    <name type="scientific">Thalassovita taeanensis</name>
    <dbReference type="NCBI Taxonomy" id="657014"/>
    <lineage>
        <taxon>Bacteria</taxon>
        <taxon>Pseudomonadati</taxon>
        <taxon>Pseudomonadota</taxon>
        <taxon>Alphaproteobacteria</taxon>
        <taxon>Rhodobacterales</taxon>
        <taxon>Roseobacteraceae</taxon>
        <taxon>Thalassovita</taxon>
    </lineage>
</organism>
<evidence type="ECO:0000313" key="3">
    <source>
        <dbReference type="Proteomes" id="UP000198634"/>
    </source>
</evidence>
<protein>
    <recommendedName>
        <fullName evidence="4">Tellurium resistance protein</fullName>
    </recommendedName>
</protein>
<feature type="transmembrane region" description="Helical" evidence="1">
    <location>
        <begin position="34"/>
        <end position="54"/>
    </location>
</feature>
<dbReference type="AlphaFoldDB" id="A0A1H9J970"/>
<evidence type="ECO:0000313" key="2">
    <source>
        <dbReference type="EMBL" id="SEQ83366.1"/>
    </source>
</evidence>
<dbReference type="InterPro" id="IPR047784">
    <property type="entry name" value="TrgA"/>
</dbReference>
<evidence type="ECO:0008006" key="4">
    <source>
        <dbReference type="Google" id="ProtNLM"/>
    </source>
</evidence>
<keyword evidence="1" id="KW-1133">Transmembrane helix</keyword>
<proteinExistence type="predicted"/>
<dbReference type="Proteomes" id="UP000198634">
    <property type="component" value="Unassembled WGS sequence"/>
</dbReference>
<reference evidence="2 3" key="1">
    <citation type="submission" date="2016-10" db="EMBL/GenBank/DDBJ databases">
        <authorList>
            <person name="de Groot N.N."/>
        </authorList>
    </citation>
    <scope>NUCLEOTIDE SEQUENCE [LARGE SCALE GENOMIC DNA]</scope>
    <source>
        <strain evidence="2 3">DSM 22007</strain>
    </source>
</reference>
<keyword evidence="3" id="KW-1185">Reference proteome</keyword>
<sequence>MMPTAARLVAAVVLAALAWFVSDLIRPLMPEGLYFGWFNYVNAGLGLICGWRVIGARAGRGMSDAIGNGLTGGVVLVFWAIFLQSLNEMLRLSMRHAYKGPVDGLQDMFRIGFDYARVLLDPGVATSLVVGSIVVGILAELSNRIWR</sequence>